<dbReference type="InterPro" id="IPR020904">
    <property type="entry name" value="Sc_DH/Rdtase_CS"/>
</dbReference>
<keyword evidence="3" id="KW-0520">NAD</keyword>
<dbReference type="SUPFAM" id="SSF51735">
    <property type="entry name" value="NAD(P)-binding Rossmann-fold domains"/>
    <property type="match status" value="1"/>
</dbReference>
<evidence type="ECO:0000259" key="4">
    <source>
        <dbReference type="SMART" id="SM00822"/>
    </source>
</evidence>
<dbReference type="InterPro" id="IPR002347">
    <property type="entry name" value="SDR_fam"/>
</dbReference>
<dbReference type="InterPro" id="IPR036291">
    <property type="entry name" value="NAD(P)-bd_dom_sf"/>
</dbReference>
<protein>
    <submittedName>
        <fullName evidence="5">3-alpha-hydroxysteroid dehydrogenase</fullName>
    </submittedName>
</protein>
<dbReference type="GO" id="GO:0016491">
    <property type="term" value="F:oxidoreductase activity"/>
    <property type="evidence" value="ECO:0007669"/>
    <property type="project" value="UniProtKB-KW"/>
</dbReference>
<accession>A0A317FFQ7</accession>
<dbReference type="InterPro" id="IPR057326">
    <property type="entry name" value="KR_dom"/>
</dbReference>
<evidence type="ECO:0000256" key="3">
    <source>
        <dbReference type="ARBA" id="ARBA00023027"/>
    </source>
</evidence>
<proteinExistence type="inferred from homology"/>
<dbReference type="RefSeq" id="WP_109871169.1">
    <property type="nucleotide sequence ID" value="NZ_QGNA01000003.1"/>
</dbReference>
<sequence length="244" mass="25541">MGRLQGKVALITGGARGMGEATARLFVAEGARVLLTDILEEQGQALARELGAAARFQRHDVSDPVAWREAVAAARDAFGGLDVLVNNAGIYEPSPLAETELALFERIYRVNQLGVFLGMQAAVPAMRARGGGAIVNFSSIAGLRGFPGAVAYVGTKWAVRGMTKTAAVELAADRIRVNSVHPGLIDTPMIAANTEETNQAVIAATPLKRAGEPEEVARLVLFLASDEASYVTGAEVAVDGGWTA</sequence>
<evidence type="ECO:0000313" key="5">
    <source>
        <dbReference type="EMBL" id="PWS36376.1"/>
    </source>
</evidence>
<dbReference type="Proteomes" id="UP000245765">
    <property type="component" value="Unassembled WGS sequence"/>
</dbReference>
<dbReference type="EMBL" id="QGNA01000003">
    <property type="protein sequence ID" value="PWS36376.1"/>
    <property type="molecule type" value="Genomic_DNA"/>
</dbReference>
<dbReference type="Pfam" id="PF13561">
    <property type="entry name" value="adh_short_C2"/>
    <property type="match status" value="1"/>
</dbReference>
<dbReference type="PROSITE" id="PS00061">
    <property type="entry name" value="ADH_SHORT"/>
    <property type="match status" value="1"/>
</dbReference>
<dbReference type="AlphaFoldDB" id="A0A317FFQ7"/>
<reference evidence="6" key="1">
    <citation type="submission" date="2018-05" db="EMBL/GenBank/DDBJ databases">
        <authorList>
            <person name="Du Z."/>
            <person name="Wang X."/>
        </authorList>
    </citation>
    <scope>NUCLEOTIDE SEQUENCE [LARGE SCALE GENOMIC DNA]</scope>
    <source>
        <strain evidence="6">CQN31</strain>
    </source>
</reference>
<name>A0A317FFQ7_9PROT</name>
<dbReference type="NCBIfam" id="NF005559">
    <property type="entry name" value="PRK07231.1"/>
    <property type="match status" value="1"/>
</dbReference>
<organism evidence="5 6">
    <name type="scientific">Falsiroseomonas bella</name>
    <dbReference type="NCBI Taxonomy" id="2184016"/>
    <lineage>
        <taxon>Bacteria</taxon>
        <taxon>Pseudomonadati</taxon>
        <taxon>Pseudomonadota</taxon>
        <taxon>Alphaproteobacteria</taxon>
        <taxon>Acetobacterales</taxon>
        <taxon>Roseomonadaceae</taxon>
        <taxon>Falsiroseomonas</taxon>
    </lineage>
</organism>
<dbReference type="FunFam" id="3.40.50.720:FF:000084">
    <property type="entry name" value="Short-chain dehydrogenase reductase"/>
    <property type="match status" value="1"/>
</dbReference>
<evidence type="ECO:0000256" key="1">
    <source>
        <dbReference type="ARBA" id="ARBA00006484"/>
    </source>
</evidence>
<keyword evidence="2" id="KW-0560">Oxidoreductase</keyword>
<dbReference type="PANTHER" id="PTHR24321">
    <property type="entry name" value="DEHYDROGENASES, SHORT CHAIN"/>
    <property type="match status" value="1"/>
</dbReference>
<comment type="caution">
    <text evidence="5">The sequence shown here is derived from an EMBL/GenBank/DDBJ whole genome shotgun (WGS) entry which is preliminary data.</text>
</comment>
<evidence type="ECO:0000256" key="2">
    <source>
        <dbReference type="ARBA" id="ARBA00023002"/>
    </source>
</evidence>
<comment type="similarity">
    <text evidence="1">Belongs to the short-chain dehydrogenases/reductases (SDR) family.</text>
</comment>
<dbReference type="PANTHER" id="PTHR24321:SF8">
    <property type="entry name" value="ESTRADIOL 17-BETA-DEHYDROGENASE 8-RELATED"/>
    <property type="match status" value="1"/>
</dbReference>
<dbReference type="PRINTS" id="PR00080">
    <property type="entry name" value="SDRFAMILY"/>
</dbReference>
<dbReference type="OrthoDB" id="7375193at2"/>
<gene>
    <name evidence="5" type="ORF">DFH01_14495</name>
</gene>
<keyword evidence="6" id="KW-1185">Reference proteome</keyword>
<dbReference type="SMART" id="SM00822">
    <property type="entry name" value="PKS_KR"/>
    <property type="match status" value="1"/>
</dbReference>
<dbReference type="Gene3D" id="3.40.50.720">
    <property type="entry name" value="NAD(P)-binding Rossmann-like Domain"/>
    <property type="match status" value="1"/>
</dbReference>
<dbReference type="PRINTS" id="PR00081">
    <property type="entry name" value="GDHRDH"/>
</dbReference>
<evidence type="ECO:0000313" key="6">
    <source>
        <dbReference type="Proteomes" id="UP000245765"/>
    </source>
</evidence>
<feature type="domain" description="Ketoreductase" evidence="4">
    <location>
        <begin position="7"/>
        <end position="178"/>
    </location>
</feature>